<reference evidence="2" key="1">
    <citation type="journal article" date="2017" name="bioRxiv">
        <title>Comparative analysis of the genomes of Stylophora pistillata and Acropora digitifera provides evidence for extensive differences between species of corals.</title>
        <authorList>
            <person name="Voolstra C.R."/>
            <person name="Li Y."/>
            <person name="Liew Y.J."/>
            <person name="Baumgarten S."/>
            <person name="Zoccola D."/>
            <person name="Flot J.-F."/>
            <person name="Tambutte S."/>
            <person name="Allemand D."/>
            <person name="Aranda M."/>
        </authorList>
    </citation>
    <scope>NUCLEOTIDE SEQUENCE [LARGE SCALE GENOMIC DNA]</scope>
</reference>
<comment type="caution">
    <text evidence="1">The sequence shown here is derived from an EMBL/GenBank/DDBJ whole genome shotgun (WGS) entry which is preliminary data.</text>
</comment>
<dbReference type="Gene3D" id="3.60.10.10">
    <property type="entry name" value="Endonuclease/exonuclease/phosphatase"/>
    <property type="match status" value="1"/>
</dbReference>
<gene>
    <name evidence="1" type="primary">CFDP2</name>
    <name evidence="1" type="ORF">AWC38_SpisGene21034</name>
</gene>
<evidence type="ECO:0000313" key="1">
    <source>
        <dbReference type="EMBL" id="PFX14786.1"/>
    </source>
</evidence>
<dbReference type="Proteomes" id="UP000225706">
    <property type="component" value="Unassembled WGS sequence"/>
</dbReference>
<proteinExistence type="predicted"/>
<dbReference type="Gene3D" id="2.40.70.10">
    <property type="entry name" value="Acid Proteases"/>
    <property type="match status" value="1"/>
</dbReference>
<name>A0A2B4RCB7_STYPI</name>
<keyword evidence="2" id="KW-1185">Reference proteome</keyword>
<dbReference type="SUPFAM" id="SSF56219">
    <property type="entry name" value="DNase I-like"/>
    <property type="match status" value="1"/>
</dbReference>
<dbReference type="Pfam" id="PF13650">
    <property type="entry name" value="Asp_protease_2"/>
    <property type="match status" value="1"/>
</dbReference>
<dbReference type="AlphaFoldDB" id="A0A2B4RCB7"/>
<dbReference type="InterPro" id="IPR021109">
    <property type="entry name" value="Peptidase_aspartic_dom_sf"/>
</dbReference>
<evidence type="ECO:0000313" key="2">
    <source>
        <dbReference type="Proteomes" id="UP000225706"/>
    </source>
</evidence>
<dbReference type="InterPro" id="IPR036691">
    <property type="entry name" value="Endo/exonu/phosph_ase_sf"/>
</dbReference>
<sequence length="404" mass="45205">MSWCFNIHRTQFEIRNDLLTKLTEQPVGINERLMTLRIALEKNQNATVISAYAPTPNDEEEVKKAFYADLDELISATPAQGKLILLGDLNARVGRDHNIWEASYKTCSSTAFTSQKIALQVVPVRVEGENGNLVSTWALLDTGSEESFIAKSTADKLRLRVKNFESLAVCTLTGESTVRVGRVDLAVLSMEGPEGHRIEIKDVKVVEHLHVNMSRPQDLTKWEHLNDIPPPEIGGGEVTLLIGANVPEAHIHEEVRVGGVGEPYAVRTLFGLAIMGPLNGNIRSQFNKANVNFLRYGNETLDQQMSQFLGLENIDSIFSSRKGMSVQDREALSKLNSSARLVAGHYEVGKLWKHESPWLPNNRKTAVARLHSLRRRLCADEQLCCKYQNFMDDLLTKGYARKLT</sequence>
<dbReference type="PANTHER" id="PTHR47331">
    <property type="entry name" value="PHD-TYPE DOMAIN-CONTAINING PROTEIN"/>
    <property type="match status" value="1"/>
</dbReference>
<dbReference type="PANTHER" id="PTHR47331:SF1">
    <property type="entry name" value="GAG-LIKE PROTEIN"/>
    <property type="match status" value="1"/>
</dbReference>
<organism evidence="1 2">
    <name type="scientific">Stylophora pistillata</name>
    <name type="common">Smooth cauliflower coral</name>
    <dbReference type="NCBI Taxonomy" id="50429"/>
    <lineage>
        <taxon>Eukaryota</taxon>
        <taxon>Metazoa</taxon>
        <taxon>Cnidaria</taxon>
        <taxon>Anthozoa</taxon>
        <taxon>Hexacorallia</taxon>
        <taxon>Scleractinia</taxon>
        <taxon>Astrocoeniina</taxon>
        <taxon>Pocilloporidae</taxon>
        <taxon>Stylophora</taxon>
    </lineage>
</organism>
<protein>
    <submittedName>
        <fullName evidence="1">Craniofacial development protein 2</fullName>
    </submittedName>
</protein>
<accession>A0A2B4RCB7</accession>
<dbReference type="EMBL" id="LSMT01000730">
    <property type="protein sequence ID" value="PFX14786.1"/>
    <property type="molecule type" value="Genomic_DNA"/>
</dbReference>